<evidence type="ECO:0000259" key="2">
    <source>
        <dbReference type="Pfam" id="PF07565"/>
    </source>
</evidence>
<organism evidence="3 4">
    <name type="scientific">Dreissena polymorpha</name>
    <name type="common">Zebra mussel</name>
    <name type="synonym">Mytilus polymorpha</name>
    <dbReference type="NCBI Taxonomy" id="45954"/>
    <lineage>
        <taxon>Eukaryota</taxon>
        <taxon>Metazoa</taxon>
        <taxon>Spiralia</taxon>
        <taxon>Lophotrochozoa</taxon>
        <taxon>Mollusca</taxon>
        <taxon>Bivalvia</taxon>
        <taxon>Autobranchia</taxon>
        <taxon>Heteroconchia</taxon>
        <taxon>Euheterodonta</taxon>
        <taxon>Imparidentia</taxon>
        <taxon>Neoheterodontei</taxon>
        <taxon>Myida</taxon>
        <taxon>Dreissenoidea</taxon>
        <taxon>Dreissenidae</taxon>
        <taxon>Dreissena</taxon>
    </lineage>
</organism>
<dbReference type="InterPro" id="IPR013769">
    <property type="entry name" value="Band3_cytoplasmic_dom"/>
</dbReference>
<keyword evidence="4" id="KW-1185">Reference proteome</keyword>
<sequence length="101" mass="10946">MPTTESGIEAGSPRCSISTFSLSNIQVFNYVAYHAHNREDLLADIDEFLDQVTVLSPGDWDPTIRIEPPKSVPHQSARKTDPKPATHGGGKSAQEKEGAIS</sequence>
<feature type="region of interest" description="Disordered" evidence="1">
    <location>
        <begin position="59"/>
        <end position="101"/>
    </location>
</feature>
<evidence type="ECO:0000256" key="1">
    <source>
        <dbReference type="SAM" id="MobiDB-lite"/>
    </source>
</evidence>
<feature type="domain" description="Band 3 cytoplasmic" evidence="2">
    <location>
        <begin position="25"/>
        <end position="62"/>
    </location>
</feature>
<accession>A0A9D4BLL6</accession>
<dbReference type="GO" id="GO:0008509">
    <property type="term" value="F:monoatomic anion transmembrane transporter activity"/>
    <property type="evidence" value="ECO:0007669"/>
    <property type="project" value="InterPro"/>
</dbReference>
<reference evidence="3" key="1">
    <citation type="journal article" date="2019" name="bioRxiv">
        <title>The Genome of the Zebra Mussel, Dreissena polymorpha: A Resource for Invasive Species Research.</title>
        <authorList>
            <person name="McCartney M.A."/>
            <person name="Auch B."/>
            <person name="Kono T."/>
            <person name="Mallez S."/>
            <person name="Zhang Y."/>
            <person name="Obille A."/>
            <person name="Becker A."/>
            <person name="Abrahante J.E."/>
            <person name="Garbe J."/>
            <person name="Badalamenti J.P."/>
            <person name="Herman A."/>
            <person name="Mangelson H."/>
            <person name="Liachko I."/>
            <person name="Sullivan S."/>
            <person name="Sone E.D."/>
            <person name="Koren S."/>
            <person name="Silverstein K.A.T."/>
            <person name="Beckman K.B."/>
            <person name="Gohl D.M."/>
        </authorList>
    </citation>
    <scope>NUCLEOTIDE SEQUENCE</scope>
    <source>
        <strain evidence="3">Duluth1</strain>
        <tissue evidence="3">Whole animal</tissue>
    </source>
</reference>
<comment type="caution">
    <text evidence="3">The sequence shown here is derived from an EMBL/GenBank/DDBJ whole genome shotgun (WGS) entry which is preliminary data.</text>
</comment>
<name>A0A9D4BLL6_DREPO</name>
<reference evidence="3" key="2">
    <citation type="submission" date="2020-11" db="EMBL/GenBank/DDBJ databases">
        <authorList>
            <person name="McCartney M.A."/>
            <person name="Auch B."/>
            <person name="Kono T."/>
            <person name="Mallez S."/>
            <person name="Becker A."/>
            <person name="Gohl D.M."/>
            <person name="Silverstein K.A.T."/>
            <person name="Koren S."/>
            <person name="Bechman K.B."/>
            <person name="Herman A."/>
            <person name="Abrahante J.E."/>
            <person name="Garbe J."/>
        </authorList>
    </citation>
    <scope>NUCLEOTIDE SEQUENCE</scope>
    <source>
        <strain evidence="3">Duluth1</strain>
        <tissue evidence="3">Whole animal</tissue>
    </source>
</reference>
<gene>
    <name evidence="3" type="ORF">DPMN_067763</name>
</gene>
<dbReference type="GO" id="GO:0016020">
    <property type="term" value="C:membrane"/>
    <property type="evidence" value="ECO:0007669"/>
    <property type="project" value="InterPro"/>
</dbReference>
<dbReference type="Pfam" id="PF07565">
    <property type="entry name" value="Band_3_cyto"/>
    <property type="match status" value="1"/>
</dbReference>
<dbReference type="Proteomes" id="UP000828390">
    <property type="component" value="Unassembled WGS sequence"/>
</dbReference>
<dbReference type="InterPro" id="IPR016152">
    <property type="entry name" value="PTrfase/Anion_transptr"/>
</dbReference>
<protein>
    <recommendedName>
        <fullName evidence="2">Band 3 cytoplasmic domain-containing protein</fullName>
    </recommendedName>
</protein>
<dbReference type="SUPFAM" id="SSF55804">
    <property type="entry name" value="Phoshotransferase/anion transport protein"/>
    <property type="match status" value="1"/>
</dbReference>
<evidence type="ECO:0000313" key="3">
    <source>
        <dbReference type="EMBL" id="KAH3708316.1"/>
    </source>
</evidence>
<dbReference type="Gene3D" id="3.40.930.10">
    <property type="entry name" value="Mannitol-specific EII, Chain A"/>
    <property type="match status" value="1"/>
</dbReference>
<dbReference type="EMBL" id="JAIWYP010000014">
    <property type="protein sequence ID" value="KAH3708316.1"/>
    <property type="molecule type" value="Genomic_DNA"/>
</dbReference>
<dbReference type="AlphaFoldDB" id="A0A9D4BLL6"/>
<proteinExistence type="predicted"/>
<evidence type="ECO:0000313" key="4">
    <source>
        <dbReference type="Proteomes" id="UP000828390"/>
    </source>
</evidence>